<organism evidence="2 3">
    <name type="scientific">Vibrio navarrensis</name>
    <dbReference type="NCBI Taxonomy" id="29495"/>
    <lineage>
        <taxon>Bacteria</taxon>
        <taxon>Pseudomonadati</taxon>
        <taxon>Pseudomonadota</taxon>
        <taxon>Gammaproteobacteria</taxon>
        <taxon>Vibrionales</taxon>
        <taxon>Vibrionaceae</taxon>
        <taxon>Vibrio</taxon>
    </lineage>
</organism>
<reference evidence="2 3" key="1">
    <citation type="submission" date="2014-04" db="EMBL/GenBank/DDBJ databases">
        <title>Genome sequencing of Vibrio navarrensis strains.</title>
        <authorList>
            <person name="Gladney L.M."/>
            <person name="Katz L.S."/>
            <person name="Marino-Ramirez L."/>
            <person name="Jordan I.K."/>
        </authorList>
    </citation>
    <scope>NUCLEOTIDE SEQUENCE [LARGE SCALE GENOMIC DNA]</scope>
    <source>
        <strain evidence="2 3">ATCC 51183</strain>
    </source>
</reference>
<comment type="caution">
    <text evidence="2">The sequence shown here is derived from an EMBL/GenBank/DDBJ whole genome shotgun (WGS) entry which is preliminary data.</text>
</comment>
<dbReference type="GeneID" id="43681815"/>
<protein>
    <submittedName>
        <fullName evidence="2">Chromosome partitioning protein ParA</fullName>
    </submittedName>
</protein>
<evidence type="ECO:0000313" key="2">
    <source>
        <dbReference type="EMBL" id="KGK09976.1"/>
    </source>
</evidence>
<sequence>MKRIFSFTLLYLGSLMAHATSPKTGYFIDAPVTGLYYKTSSNLSGLTHKGAFQYQPGDVVSFFLAPNEQGYLLTTLSAQEVITPTLASTKPSRSINLTRLLLSLDSTPENRDEIVLVSSVLSNPQFQQQLQRIDLNFLDHSAELLDLPLVSVKEAVAHLNQSQRYIERHFISDEVIFSPLNTRLSNIMIKKKDWRGRACALDVRHLERPDYRTPIGEMSFEITAESLIQYPSLGDYFNGCFLDRTQPYAQKTVEPLSDFARWQGVVGCAAKGCTRNDLNGFSLDDFDDEGDWKYRSVALNFDPQTQLILGKVQGMGRSERVPHANRSEMIWFTYPESLGNRIAYQGVWKETVYQESDISERCLLVEQSKVFSGPSSVEHCPTTRRSYPQEVSAQYADMWWLKNPSGYAQLAQMNIMVRWFPTEYPAQYTTWEYLPAGRGWDQGILYRYQQQVSPQRDGSDRIDTFRISEFVKVAGEAS</sequence>
<dbReference type="Proteomes" id="UP000029994">
    <property type="component" value="Unassembled WGS sequence"/>
</dbReference>
<proteinExistence type="predicted"/>
<evidence type="ECO:0000256" key="1">
    <source>
        <dbReference type="SAM" id="SignalP"/>
    </source>
</evidence>
<dbReference type="STRING" id="29495.EA26_01085"/>
<keyword evidence="1" id="KW-0732">Signal</keyword>
<dbReference type="RefSeq" id="WP_039422516.1">
    <property type="nucleotide sequence ID" value="NZ_CP061845.1"/>
</dbReference>
<dbReference type="EMBL" id="JMCG01000001">
    <property type="protein sequence ID" value="KGK09976.1"/>
    <property type="molecule type" value="Genomic_DNA"/>
</dbReference>
<accession>A0A099LRA5</accession>
<feature type="signal peptide" evidence="1">
    <location>
        <begin position="1"/>
        <end position="19"/>
    </location>
</feature>
<evidence type="ECO:0000313" key="3">
    <source>
        <dbReference type="Proteomes" id="UP000029994"/>
    </source>
</evidence>
<feature type="chain" id="PRO_5001958266" evidence="1">
    <location>
        <begin position="20"/>
        <end position="478"/>
    </location>
</feature>
<gene>
    <name evidence="2" type="ORF">EA26_01085</name>
</gene>
<keyword evidence="3" id="KW-1185">Reference proteome</keyword>
<dbReference type="AlphaFoldDB" id="A0A099LRA5"/>
<name>A0A099LRA5_9VIBR</name>
<dbReference type="eggNOG" id="ENOG5033FQS">
    <property type="taxonomic scope" value="Bacteria"/>
</dbReference>